<dbReference type="PROSITE" id="PS51257">
    <property type="entry name" value="PROKAR_LIPOPROTEIN"/>
    <property type="match status" value="1"/>
</dbReference>
<dbReference type="EMBL" id="BMAV01027566">
    <property type="protein sequence ID" value="GFS60313.1"/>
    <property type="molecule type" value="Genomic_DNA"/>
</dbReference>
<proteinExistence type="predicted"/>
<keyword evidence="1" id="KW-0472">Membrane</keyword>
<protein>
    <submittedName>
        <fullName evidence="2">Uncharacterized protein</fullName>
    </submittedName>
</protein>
<reference evidence="2" key="1">
    <citation type="submission" date="2020-08" db="EMBL/GenBank/DDBJ databases">
        <title>Multicomponent nature underlies the extraordinary mechanical properties of spider dragline silk.</title>
        <authorList>
            <person name="Kono N."/>
            <person name="Nakamura H."/>
            <person name="Mori M."/>
            <person name="Yoshida Y."/>
            <person name="Ohtoshi R."/>
            <person name="Malay A.D."/>
            <person name="Moran D.A.P."/>
            <person name="Tomita M."/>
            <person name="Numata K."/>
            <person name="Arakawa K."/>
        </authorList>
    </citation>
    <scope>NUCLEOTIDE SEQUENCE</scope>
</reference>
<keyword evidence="3" id="KW-1185">Reference proteome</keyword>
<name>A0A8X6MI35_9ARAC</name>
<dbReference type="OrthoDB" id="10503591at2759"/>
<evidence type="ECO:0000313" key="2">
    <source>
        <dbReference type="EMBL" id="GFS60313.1"/>
    </source>
</evidence>
<feature type="transmembrane region" description="Helical" evidence="1">
    <location>
        <begin position="40"/>
        <end position="61"/>
    </location>
</feature>
<dbReference type="Proteomes" id="UP000886998">
    <property type="component" value="Unassembled WGS sequence"/>
</dbReference>
<keyword evidence="1" id="KW-1133">Transmembrane helix</keyword>
<keyword evidence="1" id="KW-0812">Transmembrane</keyword>
<dbReference type="AlphaFoldDB" id="A0A8X6MI35"/>
<comment type="caution">
    <text evidence="2">The sequence shown here is derived from an EMBL/GenBank/DDBJ whole genome shotgun (WGS) entry which is preliminary data.</text>
</comment>
<sequence>MPMPRKQALKFWSQLTLLSFNSTILGACLTLQATLYGCSLLYSCSTFFLLLGIFISFYLVLSLRFPLTEWENDSNERFTDKETTAGNQLVPYKMKPFSMTNVQNTQKKHFRNIQRKPKGGVIQGASNQTPSQTSWAKHLIKKRKSCDNSSAGIYRLPPPNFNVCNSKCLDESSKDSKVNFH</sequence>
<accession>A0A8X6MI35</accession>
<gene>
    <name evidence="2" type="primary">NCL1_31585</name>
    <name evidence="2" type="ORF">TNIN_426651</name>
</gene>
<evidence type="ECO:0000256" key="1">
    <source>
        <dbReference type="SAM" id="Phobius"/>
    </source>
</evidence>
<organism evidence="2 3">
    <name type="scientific">Trichonephila inaurata madagascariensis</name>
    <dbReference type="NCBI Taxonomy" id="2747483"/>
    <lineage>
        <taxon>Eukaryota</taxon>
        <taxon>Metazoa</taxon>
        <taxon>Ecdysozoa</taxon>
        <taxon>Arthropoda</taxon>
        <taxon>Chelicerata</taxon>
        <taxon>Arachnida</taxon>
        <taxon>Araneae</taxon>
        <taxon>Araneomorphae</taxon>
        <taxon>Entelegynae</taxon>
        <taxon>Araneoidea</taxon>
        <taxon>Nephilidae</taxon>
        <taxon>Trichonephila</taxon>
        <taxon>Trichonephila inaurata</taxon>
    </lineage>
</organism>
<evidence type="ECO:0000313" key="3">
    <source>
        <dbReference type="Proteomes" id="UP000886998"/>
    </source>
</evidence>